<dbReference type="InterPro" id="IPR027417">
    <property type="entry name" value="P-loop_NTPase"/>
</dbReference>
<dbReference type="PROSITE" id="PS00662">
    <property type="entry name" value="T2SP_E"/>
    <property type="match status" value="1"/>
</dbReference>
<keyword evidence="8 11" id="KW-1133">Transmembrane helix</keyword>
<feature type="region of interest" description="Disordered" evidence="10">
    <location>
        <begin position="514"/>
        <end position="538"/>
    </location>
</feature>
<evidence type="ECO:0000256" key="3">
    <source>
        <dbReference type="ARBA" id="ARBA00022448"/>
    </source>
</evidence>
<comment type="subcellular location">
    <subcellularLocation>
        <location evidence="1">Cell membrane</location>
        <topology evidence="1">Multi-pass membrane protein</topology>
    </subcellularLocation>
</comment>
<dbReference type="PROSITE" id="PS00874">
    <property type="entry name" value="T2SP_F"/>
    <property type="match status" value="1"/>
</dbReference>
<feature type="transmembrane region" description="Helical" evidence="11">
    <location>
        <begin position="709"/>
        <end position="726"/>
    </location>
</feature>
<dbReference type="PRINTS" id="PR00812">
    <property type="entry name" value="BCTERIALGSPF"/>
</dbReference>
<dbReference type="Gene3D" id="3.30.450.90">
    <property type="match status" value="1"/>
</dbReference>
<evidence type="ECO:0000256" key="6">
    <source>
        <dbReference type="ARBA" id="ARBA00022741"/>
    </source>
</evidence>
<evidence type="ECO:0000256" key="4">
    <source>
        <dbReference type="ARBA" id="ARBA00022475"/>
    </source>
</evidence>
<keyword evidence="9 11" id="KW-0472">Membrane</keyword>
<organism evidence="13 15">
    <name type="scientific">Durusdinium trenchii</name>
    <dbReference type="NCBI Taxonomy" id="1381693"/>
    <lineage>
        <taxon>Eukaryota</taxon>
        <taxon>Sar</taxon>
        <taxon>Alveolata</taxon>
        <taxon>Dinophyceae</taxon>
        <taxon>Suessiales</taxon>
        <taxon>Symbiodiniaceae</taxon>
        <taxon>Durusdinium</taxon>
    </lineage>
</organism>
<dbReference type="Gene3D" id="3.40.50.300">
    <property type="entry name" value="P-loop containing nucleotide triphosphate hydrolases"/>
    <property type="match status" value="1"/>
</dbReference>
<dbReference type="InterPro" id="IPR001482">
    <property type="entry name" value="T2SS/T4SS_dom"/>
</dbReference>
<sequence length="889" mass="98189">MEYGVPYARLDQRIYDPRSIDVLPRDFIEKNLALPLFVIRDTLTVAVPEPSNLFLIDEIEHLTKRKVNIVAASTRDLRRMVQTALPNAQVFVIDDIIEDSTAADVTLIEDAAEDLGEIEEIAGQSPVIRLVNYIIYNAVKEGASDIHIEPGERCMRVRNRIDGRLYKSLEVPLHLLNAVTSRIKIMASLDISERRLPQDGRIHVMLEGRPIDLRVSTFPMNNGEKTAIRVLDIRSVSPNLEDLGFAEDLLATYREHITAPNGIVLVTGPTGSGKSTTLYASLNEISSMENNICTVEDPIEFKMPLINQFQVQERVGLSFSKALRTLLRQDPDVIMVGEVRDEETARTAIQAALTGHLVFSTLHTNNASSAVTRLLNMEVEPFLIAAALNMVLAQRLVRRICPKCRQEYEPPRNMRKAVERLGYDIKTYFKGIGCRRCRNSGFSGRIGVHELLVVNDEMRDAITAGATLTTIRDIARRNGMASIGDDGFRKVREGITTVSEVMRAAGDLQMSAADTNGGDGHASSLSGDIQATGAEKGHSRHSLFAPRVKKIEIADITSQLGLMVDTGINLSIALQGIAEQTKNATMRRTLEGLKASVDSGEDFSAALARYPRMFDETYVSLVKASEETGSLGTMLDRIATYMRKEAETWSKVRSALAYPAIMMVMAVGVTIFLIAFIFPKFAPLFERKGVNLPKPTLMLMTISNAFTEYWYLWLIALALLVGLAVASKLTEMGRHASDWLRIYIPIVGTVQRKVIVGRSLRTLGTMLGGGVPLLDSLELCSRVAANTYYQQLWADVSQAVTEGRRITDALAESPLLPPTIVQMIGSGEEAGKLDRVLERISIFYEREVENALKTATTIIEPLMIAVMGVIVGSIAMALLLPIFTLSQSH</sequence>
<keyword evidence="7" id="KW-0067">ATP-binding</keyword>
<dbReference type="CDD" id="cd01129">
    <property type="entry name" value="PulE-GspE-like"/>
    <property type="match status" value="1"/>
</dbReference>
<proteinExistence type="inferred from homology"/>
<dbReference type="EMBL" id="CAXAMM010041231">
    <property type="protein sequence ID" value="CAK9098121.1"/>
    <property type="molecule type" value="Genomic_DNA"/>
</dbReference>
<feature type="domain" description="Bacterial type II secretion system protein E" evidence="12">
    <location>
        <begin position="327"/>
        <end position="341"/>
    </location>
</feature>
<dbReference type="Pfam" id="PF05157">
    <property type="entry name" value="MshEN"/>
    <property type="match status" value="1"/>
</dbReference>
<evidence type="ECO:0000256" key="2">
    <source>
        <dbReference type="ARBA" id="ARBA00005745"/>
    </source>
</evidence>
<evidence type="ECO:0000313" key="15">
    <source>
        <dbReference type="Proteomes" id="UP001642464"/>
    </source>
</evidence>
<keyword evidence="15" id="KW-1185">Reference proteome</keyword>
<dbReference type="EMBL" id="CAXAMM010043293">
    <property type="protein sequence ID" value="CAK9109405.1"/>
    <property type="molecule type" value="Genomic_DNA"/>
</dbReference>
<evidence type="ECO:0000256" key="10">
    <source>
        <dbReference type="SAM" id="MobiDB-lite"/>
    </source>
</evidence>
<evidence type="ECO:0000256" key="5">
    <source>
        <dbReference type="ARBA" id="ARBA00022692"/>
    </source>
</evidence>
<evidence type="ECO:0000256" key="1">
    <source>
        <dbReference type="ARBA" id="ARBA00004651"/>
    </source>
</evidence>
<keyword evidence="6" id="KW-0547">Nucleotide-binding</keyword>
<dbReference type="InterPro" id="IPR018076">
    <property type="entry name" value="T2SS_GspF_dom"/>
</dbReference>
<evidence type="ECO:0000259" key="12">
    <source>
        <dbReference type="PROSITE" id="PS00662"/>
    </source>
</evidence>
<keyword evidence="4" id="KW-1003">Cell membrane</keyword>
<dbReference type="Gene3D" id="3.30.300.160">
    <property type="entry name" value="Type II secretion system, protein E, N-terminal domain"/>
    <property type="match status" value="1"/>
</dbReference>
<gene>
    <name evidence="13" type="ORF">SCF082_LOCUS46013</name>
    <name evidence="14" type="ORF">SCF082_LOCUS50842</name>
</gene>
<feature type="transmembrane region" description="Helical" evidence="11">
    <location>
        <begin position="862"/>
        <end position="883"/>
    </location>
</feature>
<dbReference type="Gene3D" id="1.20.81.30">
    <property type="entry name" value="Type II secretion system (T2SS), domain F"/>
    <property type="match status" value="2"/>
</dbReference>
<evidence type="ECO:0000313" key="14">
    <source>
        <dbReference type="EMBL" id="CAK9109405.1"/>
    </source>
</evidence>
<accession>A0ABP0RFQ9</accession>
<evidence type="ECO:0000256" key="8">
    <source>
        <dbReference type="ARBA" id="ARBA00022989"/>
    </source>
</evidence>
<evidence type="ECO:0000313" key="13">
    <source>
        <dbReference type="EMBL" id="CAK9098121.1"/>
    </source>
</evidence>
<feature type="transmembrane region" description="Helical" evidence="11">
    <location>
        <begin position="656"/>
        <end position="678"/>
    </location>
</feature>
<dbReference type="PANTHER" id="PTHR30258">
    <property type="entry name" value="TYPE II SECRETION SYSTEM PROTEIN GSPE-RELATED"/>
    <property type="match status" value="1"/>
</dbReference>
<dbReference type="Pfam" id="PF00437">
    <property type="entry name" value="T2SSE"/>
    <property type="match status" value="1"/>
</dbReference>
<dbReference type="InterPro" id="IPR042094">
    <property type="entry name" value="T2SS_GspF_sf"/>
</dbReference>
<protein>
    <submittedName>
        <fullName evidence="13">Type IV pilus assembly ATPase PilB</fullName>
    </submittedName>
</protein>
<keyword evidence="3" id="KW-0813">Transport</keyword>
<keyword evidence="5 11" id="KW-0812">Transmembrane</keyword>
<dbReference type="SUPFAM" id="SSF52540">
    <property type="entry name" value="P-loop containing nucleoside triphosphate hydrolases"/>
    <property type="match status" value="1"/>
</dbReference>
<dbReference type="PANTHER" id="PTHR30258:SF3">
    <property type="entry name" value="SLL1921 PROTEIN"/>
    <property type="match status" value="1"/>
</dbReference>
<dbReference type="InterPro" id="IPR037257">
    <property type="entry name" value="T2SS_E_N_sf"/>
</dbReference>
<reference evidence="13 15" key="1">
    <citation type="submission" date="2024-02" db="EMBL/GenBank/DDBJ databases">
        <authorList>
            <person name="Chen Y."/>
            <person name="Shah S."/>
            <person name="Dougan E. K."/>
            <person name="Thang M."/>
            <person name="Chan C."/>
        </authorList>
    </citation>
    <scope>NUCLEOTIDE SEQUENCE [LARGE SCALE GENOMIC DNA]</scope>
</reference>
<dbReference type="InterPro" id="IPR007831">
    <property type="entry name" value="T2SS_GspE_N"/>
</dbReference>
<dbReference type="SUPFAM" id="SSF160246">
    <property type="entry name" value="EspE N-terminal domain-like"/>
    <property type="match status" value="1"/>
</dbReference>
<dbReference type="Proteomes" id="UP001642464">
    <property type="component" value="Unassembled WGS sequence"/>
</dbReference>
<evidence type="ECO:0000256" key="9">
    <source>
        <dbReference type="ARBA" id="ARBA00023136"/>
    </source>
</evidence>
<dbReference type="Pfam" id="PF00482">
    <property type="entry name" value="T2SSF"/>
    <property type="match status" value="2"/>
</dbReference>
<dbReference type="InterPro" id="IPR001992">
    <property type="entry name" value="T2SS_GspF/T4SS_PilC_CS"/>
</dbReference>
<dbReference type="InterPro" id="IPR003004">
    <property type="entry name" value="GspF/PilC"/>
</dbReference>
<comment type="similarity">
    <text evidence="2">Belongs to the GSP F family.</text>
</comment>
<evidence type="ECO:0000256" key="7">
    <source>
        <dbReference type="ARBA" id="ARBA00022840"/>
    </source>
</evidence>
<comment type="caution">
    <text evidence="13">The sequence shown here is derived from an EMBL/GenBank/DDBJ whole genome shotgun (WGS) entry which is preliminary data.</text>
</comment>
<name>A0ABP0RFQ9_9DINO</name>
<evidence type="ECO:0000256" key="11">
    <source>
        <dbReference type="SAM" id="Phobius"/>
    </source>
</evidence>